<comment type="similarity">
    <text evidence="2">Belongs to the DNA photolyase class-1 family.</text>
</comment>
<dbReference type="Proteomes" id="UP000194450">
    <property type="component" value="Unassembled WGS sequence"/>
</dbReference>
<protein>
    <submittedName>
        <fullName evidence="9">Deoxyribodipyrimidine photo-lyase family protein (Cryptochrome)</fullName>
    </submittedName>
</protein>
<dbReference type="InterPro" id="IPR005101">
    <property type="entry name" value="Cryptochr/Photolyase_FAD-bd"/>
</dbReference>
<dbReference type="InterPro" id="IPR036134">
    <property type="entry name" value="Crypto/Photolyase_FAD-like_sf"/>
</dbReference>
<dbReference type="InterPro" id="IPR006050">
    <property type="entry name" value="DNA_photolyase_N"/>
</dbReference>
<evidence type="ECO:0000256" key="1">
    <source>
        <dbReference type="ARBA" id="ARBA00001932"/>
    </source>
</evidence>
<evidence type="ECO:0000256" key="2">
    <source>
        <dbReference type="ARBA" id="ARBA00005862"/>
    </source>
</evidence>
<dbReference type="GO" id="GO:0003677">
    <property type="term" value="F:DNA binding"/>
    <property type="evidence" value="ECO:0007669"/>
    <property type="project" value="TreeGrafter"/>
</dbReference>
<dbReference type="GO" id="GO:0009416">
    <property type="term" value="P:response to light stimulus"/>
    <property type="evidence" value="ECO:0007669"/>
    <property type="project" value="TreeGrafter"/>
</dbReference>
<reference evidence="10" key="1">
    <citation type="submission" date="2017-04" db="EMBL/GenBank/DDBJ databases">
        <authorList>
            <person name="Varghese N."/>
            <person name="Submissions S."/>
        </authorList>
    </citation>
    <scope>NUCLEOTIDE SEQUENCE [LARGE SCALE GENOMIC DNA]</scope>
</reference>
<organism evidence="9 10">
    <name type="scientific">Pseudidiomarina planktonica</name>
    <dbReference type="NCBI Taxonomy" id="1323738"/>
    <lineage>
        <taxon>Bacteria</taxon>
        <taxon>Pseudomonadati</taxon>
        <taxon>Pseudomonadota</taxon>
        <taxon>Gammaproteobacteria</taxon>
        <taxon>Alteromonadales</taxon>
        <taxon>Idiomarinaceae</taxon>
        <taxon>Pseudidiomarina</taxon>
    </lineage>
</organism>
<dbReference type="RefSeq" id="WP_086433369.1">
    <property type="nucleotide sequence ID" value="NZ_FXWH01000001.1"/>
</dbReference>
<dbReference type="GO" id="GO:0006950">
    <property type="term" value="P:response to stress"/>
    <property type="evidence" value="ECO:0007669"/>
    <property type="project" value="UniProtKB-ARBA"/>
</dbReference>
<dbReference type="AlphaFoldDB" id="A0A1Y6E888"/>
<dbReference type="Gene3D" id="1.25.40.80">
    <property type="match status" value="1"/>
</dbReference>
<keyword evidence="10" id="KW-1185">Reference proteome</keyword>
<evidence type="ECO:0000313" key="10">
    <source>
        <dbReference type="Proteomes" id="UP000194450"/>
    </source>
</evidence>
<evidence type="ECO:0000259" key="8">
    <source>
        <dbReference type="PROSITE" id="PS51645"/>
    </source>
</evidence>
<dbReference type="PROSITE" id="PS51645">
    <property type="entry name" value="PHR_CRY_ALPHA_BETA"/>
    <property type="match status" value="1"/>
</dbReference>
<dbReference type="InterPro" id="IPR014729">
    <property type="entry name" value="Rossmann-like_a/b/a_fold"/>
</dbReference>
<evidence type="ECO:0000256" key="4">
    <source>
        <dbReference type="ARBA" id="ARBA00022827"/>
    </source>
</evidence>
<keyword evidence="9" id="KW-0456">Lyase</keyword>
<evidence type="ECO:0000256" key="5">
    <source>
        <dbReference type="ARBA" id="ARBA00022991"/>
    </source>
</evidence>
<accession>A0A1Y6E888</accession>
<dbReference type="GO" id="GO:0006139">
    <property type="term" value="P:nucleobase-containing compound metabolic process"/>
    <property type="evidence" value="ECO:0007669"/>
    <property type="project" value="UniProtKB-ARBA"/>
</dbReference>
<feature type="domain" description="Photolyase/cryptochrome alpha/beta" evidence="8">
    <location>
        <begin position="1"/>
        <end position="131"/>
    </location>
</feature>
<dbReference type="GO" id="GO:0071949">
    <property type="term" value="F:FAD binding"/>
    <property type="evidence" value="ECO:0007669"/>
    <property type="project" value="TreeGrafter"/>
</dbReference>
<evidence type="ECO:0000256" key="3">
    <source>
        <dbReference type="ARBA" id="ARBA00022630"/>
    </source>
</evidence>
<dbReference type="PANTHER" id="PTHR11455">
    <property type="entry name" value="CRYPTOCHROME"/>
    <property type="match status" value="1"/>
</dbReference>
<dbReference type="OrthoDB" id="9772484at2"/>
<dbReference type="SUPFAM" id="SSF52425">
    <property type="entry name" value="Cryptochrome/photolyase, N-terminal domain"/>
    <property type="match status" value="1"/>
</dbReference>
<dbReference type="InterPro" id="IPR002081">
    <property type="entry name" value="Cryptochrome/DNA_photolyase_1"/>
</dbReference>
<comment type="similarity">
    <text evidence="7">Belongs to the DNA photolyase family.</text>
</comment>
<comment type="cofactor">
    <cofactor evidence="6">
        <name>FAD</name>
        <dbReference type="ChEBI" id="CHEBI:57692"/>
    </cofactor>
    <text evidence="6">Binds 1 FAD per subunit.</text>
</comment>
<dbReference type="PROSITE" id="PS00394">
    <property type="entry name" value="DNA_PHOTOLYASES_1_1"/>
    <property type="match status" value="1"/>
</dbReference>
<dbReference type="Pfam" id="PF00875">
    <property type="entry name" value="DNA_photolyase"/>
    <property type="match status" value="1"/>
</dbReference>
<keyword evidence="3 6" id="KW-0285">Flavoprotein</keyword>
<feature type="binding site" evidence="6">
    <location>
        <position position="213"/>
    </location>
    <ligand>
        <name>FAD</name>
        <dbReference type="ChEBI" id="CHEBI:57692"/>
    </ligand>
</feature>
<gene>
    <name evidence="9" type="ORF">SAMN06297229_0168</name>
</gene>
<dbReference type="SUPFAM" id="SSF48173">
    <property type="entry name" value="Cryptochrome/photolyase FAD-binding domain"/>
    <property type="match status" value="1"/>
</dbReference>
<keyword evidence="5 7" id="KW-0157">Chromophore</keyword>
<sequence>MINVVWFKRDLRLTDHAPLLAALQAAKPVVLLYVVEDFLLEDSHYSEQHWRFIWQSLMAMQQQLNGYKHELCICAGQLSGILNQLRTSHGIDTIYSYEEVGIASTFARDKALARWCKKYGVNWQEFPYGAVQRALRNRKGWQKRWHTVMQAPLETPAKALWQQAQVLTAAEAGLTQMTPPRSWVTADEQRQAGGAKQAWRVFNDFFAGRGKRYHLDISKPGPSRLSCSRLSPYLAWGNLSVREVWQYAFANKSKLGARPWQAFSSRLHWRCHFVQKFESGHGMELEHFNPAYKDYPYRSDAKVEADLTAWQQGNTGIPMVDACMRSLNQTGFLNFRMRAMLVSFLSHHLNIDWRLGAPHLARTFLDFEPGIHYPQLNMQAGVTGIHTIRIYNPLKQGQKQDPEGDFIRQWVPELAEVPDALVHQPWELTDMEQAMYGFTLGKNYPTPIVDLEAAGREARERLWSWRKSPQVQQHSARLLATHTKPRR</sequence>
<keyword evidence="4 6" id="KW-0274">FAD</keyword>
<dbReference type="Gene3D" id="1.10.579.10">
    <property type="entry name" value="DNA Cyclobutane Dipyrimidine Photolyase, subunit A, domain 3"/>
    <property type="match status" value="1"/>
</dbReference>
<dbReference type="PANTHER" id="PTHR11455:SF9">
    <property type="entry name" value="CRYPTOCHROME CIRCADIAN CLOCK 5 ISOFORM X1"/>
    <property type="match status" value="1"/>
</dbReference>
<evidence type="ECO:0000256" key="6">
    <source>
        <dbReference type="PIRSR" id="PIRSR602081-1"/>
    </source>
</evidence>
<dbReference type="Pfam" id="PF03441">
    <property type="entry name" value="FAD_binding_7"/>
    <property type="match status" value="1"/>
</dbReference>
<dbReference type="GO" id="GO:0003904">
    <property type="term" value="F:deoxyribodipyrimidine photo-lyase activity"/>
    <property type="evidence" value="ECO:0007669"/>
    <property type="project" value="TreeGrafter"/>
</dbReference>
<feature type="binding site" evidence="6">
    <location>
        <position position="263"/>
    </location>
    <ligand>
        <name>FAD</name>
        <dbReference type="ChEBI" id="CHEBI:57692"/>
    </ligand>
</feature>
<dbReference type="InterPro" id="IPR018394">
    <property type="entry name" value="DNA_photolyase_1_CS_C"/>
</dbReference>
<evidence type="ECO:0000256" key="7">
    <source>
        <dbReference type="RuleBase" id="RU004182"/>
    </source>
</evidence>
<proteinExistence type="inferred from homology"/>
<evidence type="ECO:0000313" key="9">
    <source>
        <dbReference type="EMBL" id="SMQ58769.1"/>
    </source>
</evidence>
<dbReference type="Gene3D" id="3.40.50.620">
    <property type="entry name" value="HUPs"/>
    <property type="match status" value="1"/>
</dbReference>
<dbReference type="PRINTS" id="PR00147">
    <property type="entry name" value="DNAPHOTLYASE"/>
</dbReference>
<dbReference type="InterPro" id="IPR036155">
    <property type="entry name" value="Crypto/Photolyase_N_sf"/>
</dbReference>
<name>A0A1Y6E888_9GAMM</name>
<comment type="cofactor">
    <cofactor evidence="1">
        <name>(6R)-5,10-methylene-5,6,7,8-tetrahydrofolate</name>
        <dbReference type="ChEBI" id="CHEBI:15636"/>
    </cofactor>
</comment>
<dbReference type="EMBL" id="FXWH01000001">
    <property type="protein sequence ID" value="SMQ58769.1"/>
    <property type="molecule type" value="Genomic_DNA"/>
</dbReference>